<evidence type="ECO:0000313" key="3">
    <source>
        <dbReference type="Proteomes" id="UP001501442"/>
    </source>
</evidence>
<proteinExistence type="predicted"/>
<feature type="compositionally biased region" description="Pro residues" evidence="1">
    <location>
        <begin position="56"/>
        <end position="69"/>
    </location>
</feature>
<evidence type="ECO:0000256" key="1">
    <source>
        <dbReference type="SAM" id="MobiDB-lite"/>
    </source>
</evidence>
<name>A0ABP8UUL0_9ACTN</name>
<feature type="region of interest" description="Disordered" evidence="1">
    <location>
        <begin position="48"/>
        <end position="69"/>
    </location>
</feature>
<dbReference type="Proteomes" id="UP001501442">
    <property type="component" value="Unassembled WGS sequence"/>
</dbReference>
<keyword evidence="3" id="KW-1185">Reference proteome</keyword>
<comment type="caution">
    <text evidence="2">The sequence shown here is derived from an EMBL/GenBank/DDBJ whole genome shotgun (WGS) entry which is preliminary data.</text>
</comment>
<dbReference type="EMBL" id="BAABHK010000025">
    <property type="protein sequence ID" value="GAA4639117.1"/>
    <property type="molecule type" value="Genomic_DNA"/>
</dbReference>
<evidence type="ECO:0008006" key="4">
    <source>
        <dbReference type="Google" id="ProtNLM"/>
    </source>
</evidence>
<gene>
    <name evidence="2" type="ORF">GCM10023196_099510</name>
</gene>
<accession>A0ABP8UUL0</accession>
<organism evidence="2 3">
    <name type="scientific">Actinoallomurus vinaceus</name>
    <dbReference type="NCBI Taxonomy" id="1080074"/>
    <lineage>
        <taxon>Bacteria</taxon>
        <taxon>Bacillati</taxon>
        <taxon>Actinomycetota</taxon>
        <taxon>Actinomycetes</taxon>
        <taxon>Streptosporangiales</taxon>
        <taxon>Thermomonosporaceae</taxon>
        <taxon>Actinoallomurus</taxon>
    </lineage>
</organism>
<sequence length="69" mass="7249">MFLPTYGSWLNSIEAEFAALRYFTLSGTDHRTHTEQGAAIAAYACGATPEPTANATPPPNRPSGPGPVT</sequence>
<protein>
    <recommendedName>
        <fullName evidence="4">Tc1-like transposase DDE domain-containing protein</fullName>
    </recommendedName>
</protein>
<evidence type="ECO:0000313" key="2">
    <source>
        <dbReference type="EMBL" id="GAA4639117.1"/>
    </source>
</evidence>
<reference evidence="3" key="1">
    <citation type="journal article" date="2019" name="Int. J. Syst. Evol. Microbiol.">
        <title>The Global Catalogue of Microorganisms (GCM) 10K type strain sequencing project: providing services to taxonomists for standard genome sequencing and annotation.</title>
        <authorList>
            <consortium name="The Broad Institute Genomics Platform"/>
            <consortium name="The Broad Institute Genome Sequencing Center for Infectious Disease"/>
            <person name="Wu L."/>
            <person name="Ma J."/>
        </authorList>
    </citation>
    <scope>NUCLEOTIDE SEQUENCE [LARGE SCALE GENOMIC DNA]</scope>
    <source>
        <strain evidence="3">JCM 17939</strain>
    </source>
</reference>